<dbReference type="KEGG" id="mpp:MICPUCDRAFT_55827"/>
<keyword evidence="2" id="KW-1185">Reference proteome</keyword>
<accession>C1MJH5</accession>
<proteinExistence type="predicted"/>
<organism evidence="2">
    <name type="scientific">Micromonas pusilla (strain CCMP1545)</name>
    <name type="common">Picoplanktonic green alga</name>
    <dbReference type="NCBI Taxonomy" id="564608"/>
    <lineage>
        <taxon>Eukaryota</taxon>
        <taxon>Viridiplantae</taxon>
        <taxon>Chlorophyta</taxon>
        <taxon>Mamiellophyceae</taxon>
        <taxon>Mamiellales</taxon>
        <taxon>Mamiellaceae</taxon>
        <taxon>Micromonas</taxon>
    </lineage>
</organism>
<dbReference type="GeneID" id="9682063"/>
<evidence type="ECO:0000313" key="2">
    <source>
        <dbReference type="Proteomes" id="UP000001876"/>
    </source>
</evidence>
<sequence length="108" mass="11599">MEAINALYQVMFDEEKATLAAAAAAGTQAALASPELRTSYADALLIAEEDALTIRACEWLEDAAALFVSRGEIDAAAFARRRCPLASGVSESFLHTIRYAMSSNLITR</sequence>
<name>C1MJH5_MICPC</name>
<dbReference type="EMBL" id="GG663736">
    <property type="protein sequence ID" value="EEH59998.1"/>
    <property type="molecule type" value="Genomic_DNA"/>
</dbReference>
<reference evidence="1 2" key="1">
    <citation type="journal article" date="2009" name="Science">
        <title>Green evolution and dynamic adaptations revealed by genomes of the marine picoeukaryotes Micromonas.</title>
        <authorList>
            <person name="Worden A.Z."/>
            <person name="Lee J.H."/>
            <person name="Mock T."/>
            <person name="Rouze P."/>
            <person name="Simmons M.P."/>
            <person name="Aerts A.L."/>
            <person name="Allen A.E."/>
            <person name="Cuvelier M.L."/>
            <person name="Derelle E."/>
            <person name="Everett M.V."/>
            <person name="Foulon E."/>
            <person name="Grimwood J."/>
            <person name="Gundlach H."/>
            <person name="Henrissat B."/>
            <person name="Napoli C."/>
            <person name="McDonald S.M."/>
            <person name="Parker M.S."/>
            <person name="Rombauts S."/>
            <person name="Salamov A."/>
            <person name="Von Dassow P."/>
            <person name="Badger J.H."/>
            <person name="Coutinho P.M."/>
            <person name="Demir E."/>
            <person name="Dubchak I."/>
            <person name="Gentemann C."/>
            <person name="Eikrem W."/>
            <person name="Gready J.E."/>
            <person name="John U."/>
            <person name="Lanier W."/>
            <person name="Lindquist E.A."/>
            <person name="Lucas S."/>
            <person name="Mayer K.F."/>
            <person name="Moreau H."/>
            <person name="Not F."/>
            <person name="Otillar R."/>
            <person name="Panaud O."/>
            <person name="Pangilinan J."/>
            <person name="Paulsen I."/>
            <person name="Piegu B."/>
            <person name="Poliakov A."/>
            <person name="Robbens S."/>
            <person name="Schmutz J."/>
            <person name="Toulza E."/>
            <person name="Wyss T."/>
            <person name="Zelensky A."/>
            <person name="Zhou K."/>
            <person name="Armbrust E.V."/>
            <person name="Bhattacharya D."/>
            <person name="Goodenough U.W."/>
            <person name="Van de Peer Y."/>
            <person name="Grigoriev I.V."/>
        </authorList>
    </citation>
    <scope>NUCLEOTIDE SEQUENCE [LARGE SCALE GENOMIC DNA]</scope>
    <source>
        <strain evidence="1 2">CCMP1545</strain>
    </source>
</reference>
<gene>
    <name evidence="1" type="ORF">MICPUCDRAFT_55827</name>
</gene>
<protein>
    <submittedName>
        <fullName evidence="1">Predicted protein</fullName>
    </submittedName>
</protein>
<dbReference type="Proteomes" id="UP000001876">
    <property type="component" value="Unassembled WGS sequence"/>
</dbReference>
<dbReference type="RefSeq" id="XP_003056622.1">
    <property type="nucleotide sequence ID" value="XM_003056576.1"/>
</dbReference>
<dbReference type="AlphaFoldDB" id="C1MJH5"/>
<evidence type="ECO:0000313" key="1">
    <source>
        <dbReference type="EMBL" id="EEH59998.1"/>
    </source>
</evidence>